<dbReference type="EMBL" id="CARXXK010000005">
    <property type="protein sequence ID" value="CAI6368042.1"/>
    <property type="molecule type" value="Genomic_DNA"/>
</dbReference>
<comment type="caution">
    <text evidence="1">The sequence shown here is derived from an EMBL/GenBank/DDBJ whole genome shotgun (WGS) entry which is preliminary data.</text>
</comment>
<organism evidence="1 2">
    <name type="scientific">Macrosiphum euphorbiae</name>
    <name type="common">potato aphid</name>
    <dbReference type="NCBI Taxonomy" id="13131"/>
    <lineage>
        <taxon>Eukaryota</taxon>
        <taxon>Metazoa</taxon>
        <taxon>Ecdysozoa</taxon>
        <taxon>Arthropoda</taxon>
        <taxon>Hexapoda</taxon>
        <taxon>Insecta</taxon>
        <taxon>Pterygota</taxon>
        <taxon>Neoptera</taxon>
        <taxon>Paraneoptera</taxon>
        <taxon>Hemiptera</taxon>
        <taxon>Sternorrhyncha</taxon>
        <taxon>Aphidomorpha</taxon>
        <taxon>Aphidoidea</taxon>
        <taxon>Aphididae</taxon>
        <taxon>Macrosiphini</taxon>
        <taxon>Macrosiphum</taxon>
    </lineage>
</organism>
<accession>A0AAV0XJR3</accession>
<protein>
    <submittedName>
        <fullName evidence="1">Uncharacterized protein</fullName>
    </submittedName>
</protein>
<name>A0AAV0XJR3_9HEMI</name>
<sequence>MAPCTFLKGGQLFQLELQLPKVSMVKRVRSYCFRCICPADARGEVGGLPDSMSFSYGASIIAISHHLVRPNDCHSFSEETAARATPVHRQNLSRVIVLY</sequence>
<proteinExistence type="predicted"/>
<gene>
    <name evidence="1" type="ORF">MEUPH1_LOCUS22447</name>
</gene>
<reference evidence="1 2" key="1">
    <citation type="submission" date="2023-01" db="EMBL/GenBank/DDBJ databases">
        <authorList>
            <person name="Whitehead M."/>
        </authorList>
    </citation>
    <scope>NUCLEOTIDE SEQUENCE [LARGE SCALE GENOMIC DNA]</scope>
</reference>
<evidence type="ECO:0000313" key="1">
    <source>
        <dbReference type="EMBL" id="CAI6368042.1"/>
    </source>
</evidence>
<keyword evidence="2" id="KW-1185">Reference proteome</keyword>
<dbReference type="AlphaFoldDB" id="A0AAV0XJR3"/>
<evidence type="ECO:0000313" key="2">
    <source>
        <dbReference type="Proteomes" id="UP001160148"/>
    </source>
</evidence>
<dbReference type="Proteomes" id="UP001160148">
    <property type="component" value="Unassembled WGS sequence"/>
</dbReference>